<comment type="function">
    <text evidence="6">The RuvA-RuvB-RuvC complex processes Holliday junction (HJ) DNA during genetic recombination and DNA repair, while the RuvA-RuvB complex plays an important role in the rescue of blocked DNA replication forks via replication fork reversal (RFR). RuvA specifically binds to HJ cruciform DNA, conferring on it an open structure. The RuvB hexamer acts as an ATP-dependent pump, pulling dsDNA into and through the RuvAB complex. HJ branch migration allows RuvC to scan DNA until it finds its consensus sequence, where it cleaves and resolves the cruciform DNA.</text>
</comment>
<evidence type="ECO:0000256" key="3">
    <source>
        <dbReference type="ARBA" id="ARBA00023125"/>
    </source>
</evidence>
<evidence type="ECO:0000256" key="2">
    <source>
        <dbReference type="ARBA" id="ARBA00022763"/>
    </source>
</evidence>
<organism evidence="8 9">
    <name type="scientific">Candidatus Thermofonsia Clade 1 bacterium</name>
    <dbReference type="NCBI Taxonomy" id="2364210"/>
    <lineage>
        <taxon>Bacteria</taxon>
        <taxon>Bacillati</taxon>
        <taxon>Chloroflexota</taxon>
        <taxon>Candidatus Thermofontia</taxon>
        <taxon>Candidatus Thermofonsia Clade 1</taxon>
    </lineage>
</organism>
<comment type="subcellular location">
    <subcellularLocation>
        <location evidence="6">Cytoplasm</location>
    </subcellularLocation>
</comment>
<evidence type="ECO:0000256" key="4">
    <source>
        <dbReference type="ARBA" id="ARBA00023172"/>
    </source>
</evidence>
<dbReference type="SUPFAM" id="SSF50249">
    <property type="entry name" value="Nucleic acid-binding proteins"/>
    <property type="match status" value="1"/>
</dbReference>
<comment type="caution">
    <text evidence="6">Lacks conserved residue(s) required for the propagation of feature annotation.</text>
</comment>
<dbReference type="SMART" id="SM00278">
    <property type="entry name" value="HhH1"/>
    <property type="match status" value="2"/>
</dbReference>
<dbReference type="GO" id="GO:0006281">
    <property type="term" value="P:DNA repair"/>
    <property type="evidence" value="ECO:0007669"/>
    <property type="project" value="UniProtKB-UniRule"/>
</dbReference>
<keyword evidence="2 6" id="KW-0227">DNA damage</keyword>
<evidence type="ECO:0000256" key="6">
    <source>
        <dbReference type="HAMAP-Rule" id="MF_00031"/>
    </source>
</evidence>
<dbReference type="InterPro" id="IPR010994">
    <property type="entry name" value="RuvA_2-like"/>
</dbReference>
<dbReference type="NCBIfam" id="TIGR00084">
    <property type="entry name" value="ruvA"/>
    <property type="match status" value="1"/>
</dbReference>
<sequence length="192" mass="20637">MIERIIGQVIKRQDDALVVLIGGVGLQVRATRSALEQAQVGAEIMLYTHLMVREDELSLYGFSSEDERALFETLITVSGVGAKLALAILSTLSTDQLRLAVRRAEPELLMRVSGIGKKTAEKIIFELKDKIGVAADALSELAAINDADADVIAALTSMGFSIVEAQSAIQRLPPDAPKEIEARVLLALQNLG</sequence>
<dbReference type="GO" id="GO:0006310">
    <property type="term" value="P:DNA recombination"/>
    <property type="evidence" value="ECO:0007669"/>
    <property type="project" value="UniProtKB-UniRule"/>
</dbReference>
<keyword evidence="1 6" id="KW-0963">Cytoplasm</keyword>
<dbReference type="EMBL" id="PGTM01000083">
    <property type="protein sequence ID" value="PJF36061.1"/>
    <property type="molecule type" value="Genomic_DNA"/>
</dbReference>
<evidence type="ECO:0000313" key="9">
    <source>
        <dbReference type="Proteomes" id="UP000229681"/>
    </source>
</evidence>
<dbReference type="SUPFAM" id="SSF47781">
    <property type="entry name" value="RuvA domain 2-like"/>
    <property type="match status" value="1"/>
</dbReference>
<dbReference type="HAMAP" id="MF_00031">
    <property type="entry name" value="DNA_HJ_migration_RuvA"/>
    <property type="match status" value="1"/>
</dbReference>
<evidence type="ECO:0000313" key="8">
    <source>
        <dbReference type="EMBL" id="PJF36061.1"/>
    </source>
</evidence>
<dbReference type="GO" id="GO:0000400">
    <property type="term" value="F:four-way junction DNA binding"/>
    <property type="evidence" value="ECO:0007669"/>
    <property type="project" value="UniProtKB-UniRule"/>
</dbReference>
<dbReference type="Pfam" id="PF14520">
    <property type="entry name" value="HHH_5"/>
    <property type="match status" value="1"/>
</dbReference>
<dbReference type="Gene3D" id="2.40.50.140">
    <property type="entry name" value="Nucleic acid-binding proteins"/>
    <property type="match status" value="1"/>
</dbReference>
<feature type="domain" description="Helix-hairpin-helix DNA-binding motif class 1" evidence="7">
    <location>
        <begin position="72"/>
        <end position="91"/>
    </location>
</feature>
<comment type="subunit">
    <text evidence="6">Homotetramer. Forms an RuvA(8)-RuvB(12)-Holliday junction (HJ) complex. HJ DNA is sandwiched between 2 RuvA tetramers; dsDNA enters through RuvA and exits via RuvB. An RuvB hexamer assembles on each DNA strand where it exits the tetramer. Each RuvB hexamer is contacted by two RuvA subunits (via domain III) on 2 adjacent RuvB subunits; this complex drives branch migration. In the full resolvosome a probable DNA-RuvA(4)-RuvB(12)-RuvC(2) complex forms which resolves the HJ.</text>
</comment>
<dbReference type="GO" id="GO:0005524">
    <property type="term" value="F:ATP binding"/>
    <property type="evidence" value="ECO:0007669"/>
    <property type="project" value="InterPro"/>
</dbReference>
<dbReference type="InterPro" id="IPR013849">
    <property type="entry name" value="DNA_helicase_Holl-junc_RuvA_I"/>
</dbReference>
<comment type="domain">
    <text evidence="6">Has three domains with a flexible linker between the domains II and III and assumes an 'L' shape. Domain III is highly mobile and contacts RuvB.</text>
</comment>
<dbReference type="Proteomes" id="UP000229681">
    <property type="component" value="Unassembled WGS sequence"/>
</dbReference>
<evidence type="ECO:0000256" key="5">
    <source>
        <dbReference type="ARBA" id="ARBA00023204"/>
    </source>
</evidence>
<protein>
    <recommendedName>
        <fullName evidence="6">Holliday junction branch migration complex subunit RuvA</fullName>
    </recommendedName>
</protein>
<dbReference type="GO" id="GO:0005737">
    <property type="term" value="C:cytoplasm"/>
    <property type="evidence" value="ECO:0007669"/>
    <property type="project" value="UniProtKB-SubCell"/>
</dbReference>
<comment type="caution">
    <text evidence="8">The sequence shown here is derived from an EMBL/GenBank/DDBJ whole genome shotgun (WGS) entry which is preliminary data.</text>
</comment>
<dbReference type="Gene3D" id="1.10.150.20">
    <property type="entry name" value="5' to 3' exonuclease, C-terminal subdomain"/>
    <property type="match status" value="1"/>
</dbReference>
<evidence type="ECO:0000259" key="7">
    <source>
        <dbReference type="SMART" id="SM00278"/>
    </source>
</evidence>
<comment type="similarity">
    <text evidence="6">Belongs to the RuvA family.</text>
</comment>
<gene>
    <name evidence="6 8" type="primary">ruvA</name>
    <name evidence="8" type="ORF">CUN49_07405</name>
</gene>
<keyword evidence="3 6" id="KW-0238">DNA-binding</keyword>
<name>A0A2M8PEY0_9CHLR</name>
<reference evidence="8 9" key="1">
    <citation type="submission" date="2017-11" db="EMBL/GenBank/DDBJ databases">
        <title>Evolution of Phototrophy in the Chloroflexi Phylum Driven by Horizontal Gene Transfer.</title>
        <authorList>
            <person name="Ward L.M."/>
            <person name="Hemp J."/>
            <person name="Shih P.M."/>
            <person name="Mcglynn S.E."/>
            <person name="Fischer W."/>
        </authorList>
    </citation>
    <scope>NUCLEOTIDE SEQUENCE [LARGE SCALE GENOMIC DNA]</scope>
    <source>
        <strain evidence="8">JP3_13</strain>
    </source>
</reference>
<dbReference type="GO" id="GO:0048476">
    <property type="term" value="C:Holliday junction resolvase complex"/>
    <property type="evidence" value="ECO:0007669"/>
    <property type="project" value="UniProtKB-UniRule"/>
</dbReference>
<dbReference type="InterPro" id="IPR000085">
    <property type="entry name" value="RuvA"/>
</dbReference>
<dbReference type="GO" id="GO:0009378">
    <property type="term" value="F:four-way junction helicase activity"/>
    <property type="evidence" value="ECO:0007669"/>
    <property type="project" value="InterPro"/>
</dbReference>
<dbReference type="AlphaFoldDB" id="A0A2M8PEY0"/>
<evidence type="ECO:0000256" key="1">
    <source>
        <dbReference type="ARBA" id="ARBA00022490"/>
    </source>
</evidence>
<dbReference type="Pfam" id="PF01330">
    <property type="entry name" value="RuvA_N"/>
    <property type="match status" value="1"/>
</dbReference>
<feature type="region of interest" description="Domain III" evidence="6">
    <location>
        <begin position="145"/>
        <end position="192"/>
    </location>
</feature>
<feature type="domain" description="Helix-hairpin-helix DNA-binding motif class 1" evidence="7">
    <location>
        <begin position="107"/>
        <end position="126"/>
    </location>
</feature>
<accession>A0A2M8PEY0</accession>
<keyword evidence="5 6" id="KW-0234">DNA repair</keyword>
<dbReference type="InterPro" id="IPR012340">
    <property type="entry name" value="NA-bd_OB-fold"/>
</dbReference>
<dbReference type="InterPro" id="IPR003583">
    <property type="entry name" value="Hlx-hairpin-Hlx_DNA-bd_motif"/>
</dbReference>
<proteinExistence type="inferred from homology"/>
<keyword evidence="4 6" id="KW-0233">DNA recombination</keyword>